<comment type="similarity">
    <text evidence="1">Belongs to the dymeclin family.</text>
</comment>
<name>A0A7R9M0V2_9ACAR</name>
<dbReference type="GO" id="GO:0005794">
    <property type="term" value="C:Golgi apparatus"/>
    <property type="evidence" value="ECO:0007669"/>
    <property type="project" value="TreeGrafter"/>
</dbReference>
<accession>A0A7R9M0V2</accession>
<keyword evidence="3" id="KW-0519">Myristate</keyword>
<reference evidence="5" key="1">
    <citation type="submission" date="2020-11" db="EMBL/GenBank/DDBJ databases">
        <authorList>
            <person name="Tran Van P."/>
        </authorList>
    </citation>
    <scope>NUCLEOTIDE SEQUENCE</scope>
</reference>
<dbReference type="OrthoDB" id="10253409at2759"/>
<keyword evidence="4" id="KW-0449">Lipoprotein</keyword>
<dbReference type="PANTHER" id="PTHR12895">
    <property type="entry name" value="DYMECLIN"/>
    <property type="match status" value="1"/>
</dbReference>
<dbReference type="PANTHER" id="PTHR12895:SF9">
    <property type="entry name" value="DYMECLIN"/>
    <property type="match status" value="1"/>
</dbReference>
<evidence type="ECO:0000313" key="6">
    <source>
        <dbReference type="Proteomes" id="UP000759131"/>
    </source>
</evidence>
<dbReference type="Pfam" id="PF09742">
    <property type="entry name" value="Dymeclin"/>
    <property type="match status" value="1"/>
</dbReference>
<sequence length="103" mass="12095">MLLHRNHYFKSFVLSRALDLDQFVVPILKILYTSPDRNSHHIYMALIILLVLSEDNLFNESVHDITLKNIVWYTDRQLTEISLGGLIVLVIIRTIQFNMSRAR</sequence>
<dbReference type="Proteomes" id="UP000759131">
    <property type="component" value="Unassembled WGS sequence"/>
</dbReference>
<feature type="non-terminal residue" evidence="5">
    <location>
        <position position="1"/>
    </location>
</feature>
<keyword evidence="6" id="KW-1185">Reference proteome</keyword>
<dbReference type="EMBL" id="CAJPIZ010057825">
    <property type="protein sequence ID" value="CAG2123427.1"/>
    <property type="molecule type" value="Genomic_DNA"/>
</dbReference>
<evidence type="ECO:0000256" key="4">
    <source>
        <dbReference type="ARBA" id="ARBA00023288"/>
    </source>
</evidence>
<evidence type="ECO:0000256" key="2">
    <source>
        <dbReference type="ARBA" id="ARBA00015736"/>
    </source>
</evidence>
<evidence type="ECO:0000256" key="1">
    <source>
        <dbReference type="ARBA" id="ARBA00010603"/>
    </source>
</evidence>
<protein>
    <recommendedName>
        <fullName evidence="2">Dymeclin</fullName>
    </recommendedName>
</protein>
<dbReference type="EMBL" id="OC912400">
    <property type="protein sequence ID" value="CAD7651458.1"/>
    <property type="molecule type" value="Genomic_DNA"/>
</dbReference>
<organism evidence="5">
    <name type="scientific">Medioppia subpectinata</name>
    <dbReference type="NCBI Taxonomy" id="1979941"/>
    <lineage>
        <taxon>Eukaryota</taxon>
        <taxon>Metazoa</taxon>
        <taxon>Ecdysozoa</taxon>
        <taxon>Arthropoda</taxon>
        <taxon>Chelicerata</taxon>
        <taxon>Arachnida</taxon>
        <taxon>Acari</taxon>
        <taxon>Acariformes</taxon>
        <taxon>Sarcoptiformes</taxon>
        <taxon>Oribatida</taxon>
        <taxon>Brachypylina</taxon>
        <taxon>Oppioidea</taxon>
        <taxon>Oppiidae</taxon>
        <taxon>Medioppia</taxon>
    </lineage>
</organism>
<evidence type="ECO:0000313" key="5">
    <source>
        <dbReference type="EMBL" id="CAD7651458.1"/>
    </source>
</evidence>
<gene>
    <name evidence="5" type="ORF">OSB1V03_LOCUS23372</name>
</gene>
<dbReference type="InterPro" id="IPR019142">
    <property type="entry name" value="Dymeclin"/>
</dbReference>
<dbReference type="AlphaFoldDB" id="A0A7R9M0V2"/>
<proteinExistence type="inferred from homology"/>
<dbReference type="GO" id="GO:0007030">
    <property type="term" value="P:Golgi organization"/>
    <property type="evidence" value="ECO:0007669"/>
    <property type="project" value="TreeGrafter"/>
</dbReference>
<evidence type="ECO:0000256" key="3">
    <source>
        <dbReference type="ARBA" id="ARBA00022707"/>
    </source>
</evidence>